<evidence type="ECO:0000313" key="12">
    <source>
        <dbReference type="EMBL" id="AQQ71362.1"/>
    </source>
</evidence>
<dbReference type="PANTHER" id="PTHR43771">
    <property type="entry name" value="PHOSPHOMANNOMUTASE"/>
    <property type="match status" value="1"/>
</dbReference>
<dbReference type="InterPro" id="IPR005844">
    <property type="entry name" value="A-D-PHexomutase_a/b/a-I"/>
</dbReference>
<dbReference type="OrthoDB" id="9806956at2"/>
<dbReference type="Pfam" id="PF02878">
    <property type="entry name" value="PGM_PMM_I"/>
    <property type="match status" value="1"/>
</dbReference>
<dbReference type="SUPFAM" id="SSF55957">
    <property type="entry name" value="Phosphoglucomutase, C-terminal domain"/>
    <property type="match status" value="1"/>
</dbReference>
<dbReference type="CDD" id="cd03089">
    <property type="entry name" value="PMM_PGM"/>
    <property type="match status" value="1"/>
</dbReference>
<accession>A0A1Q2MGG4</accession>
<dbReference type="GO" id="GO:0000287">
    <property type="term" value="F:magnesium ion binding"/>
    <property type="evidence" value="ECO:0007669"/>
    <property type="project" value="InterPro"/>
</dbReference>
<keyword evidence="5 7" id="KW-0460">Magnesium</keyword>
<dbReference type="PANTHER" id="PTHR43771:SF1">
    <property type="entry name" value="PHOSPHOMANNOMUTASE"/>
    <property type="match status" value="1"/>
</dbReference>
<evidence type="ECO:0000256" key="4">
    <source>
        <dbReference type="ARBA" id="ARBA00022723"/>
    </source>
</evidence>
<evidence type="ECO:0000259" key="10">
    <source>
        <dbReference type="Pfam" id="PF02879"/>
    </source>
</evidence>
<evidence type="ECO:0000256" key="3">
    <source>
        <dbReference type="ARBA" id="ARBA00022553"/>
    </source>
</evidence>
<sequence length="456" mass="50715">MDEAIFKAYDIRGIYPDQLDETAAWKIGYATGQYLRSLLHGYERGMENSHAVCVGRDMRTHGESISKSLISGLRSSGADVIDIGMIDTPQMYFAINHLKTCGGIQVTASHNPANYNGFKISGLQAKPVSGDTGLKEIRHIASSLLHTKGNETGSFKQVDLTEQYKKHVLQFLDKNIKPLKIAIDASNGMAARMVPALFGDLPIDIIALNMTYDGTFKHEPNPLDEDNLKELKETVVAEEADAGVCFDGDADRLMVIDEKGRSVSCDLFTALMAPYFLEKHPGTTVIYDLRSSWVVREEIIAAGGTPRRERVGHSFMKKTLRDCHAAFGGELSGHFYYAANFHADSGMITFVHMLNLLSRSGKPVSEMIEPLRRYHGSGEINFKVSDKAKALKELKVRYSDGQYDDLDGVTIQYKDWWFNSRPSNTEPYLRLNVEAKTSELLSEKVAEISGLLNNIS</sequence>
<evidence type="ECO:0000259" key="11">
    <source>
        <dbReference type="Pfam" id="PF02880"/>
    </source>
</evidence>
<dbReference type="Proteomes" id="UP000188181">
    <property type="component" value="Chromosome"/>
</dbReference>
<dbReference type="PRINTS" id="PR00509">
    <property type="entry name" value="PGMPMM"/>
</dbReference>
<proteinExistence type="inferred from homology"/>
<dbReference type="InterPro" id="IPR005841">
    <property type="entry name" value="Alpha-D-phosphohexomutase_SF"/>
</dbReference>
<evidence type="ECO:0000256" key="2">
    <source>
        <dbReference type="ARBA" id="ARBA00010231"/>
    </source>
</evidence>
<dbReference type="KEGG" id="pbas:SMSP2_01735"/>
<dbReference type="SUPFAM" id="SSF53738">
    <property type="entry name" value="Phosphoglucomutase, first 3 domains"/>
    <property type="match status" value="3"/>
</dbReference>
<dbReference type="InterPro" id="IPR036900">
    <property type="entry name" value="A-D-PHexomutase_C_sf"/>
</dbReference>
<dbReference type="InterPro" id="IPR016066">
    <property type="entry name" value="A-D-PHexomutase_CS"/>
</dbReference>
<evidence type="ECO:0000256" key="6">
    <source>
        <dbReference type="ARBA" id="ARBA00023235"/>
    </source>
</evidence>
<dbReference type="InterPro" id="IPR016055">
    <property type="entry name" value="A-D-PHexomutase_a/b/a-I/II/III"/>
</dbReference>
<feature type="domain" description="Alpha-D-phosphohexomutase C-terminal" evidence="8">
    <location>
        <begin position="379"/>
        <end position="448"/>
    </location>
</feature>
<reference evidence="13" key="1">
    <citation type="submission" date="2017-02" db="EMBL/GenBank/DDBJ databases">
        <title>Comparative genomics and description of representatives of a novel lineage of planctomycetes thriving in anoxic sediments.</title>
        <authorList>
            <person name="Spring S."/>
            <person name="Bunk B."/>
            <person name="Sproer C."/>
        </authorList>
    </citation>
    <scope>NUCLEOTIDE SEQUENCE [LARGE SCALE GENOMIC DNA]</scope>
    <source>
        <strain evidence="13">SM-Chi-D1</strain>
    </source>
</reference>
<dbReference type="Gene3D" id="3.40.120.10">
    <property type="entry name" value="Alpha-D-Glucose-1,6-Bisphosphate, subunit A, domain 3"/>
    <property type="match status" value="3"/>
</dbReference>
<dbReference type="GO" id="GO:0005975">
    <property type="term" value="P:carbohydrate metabolic process"/>
    <property type="evidence" value="ECO:0007669"/>
    <property type="project" value="InterPro"/>
</dbReference>
<dbReference type="STRING" id="1851148.SMSP2_01735"/>
<feature type="domain" description="Alpha-D-phosphohexomutase alpha/beta/alpha" evidence="9">
    <location>
        <begin position="5"/>
        <end position="140"/>
    </location>
</feature>
<keyword evidence="4 7" id="KW-0479">Metal-binding</keyword>
<dbReference type="Pfam" id="PF00408">
    <property type="entry name" value="PGM_PMM_IV"/>
    <property type="match status" value="1"/>
</dbReference>
<dbReference type="Pfam" id="PF02879">
    <property type="entry name" value="PGM_PMM_II"/>
    <property type="match status" value="1"/>
</dbReference>
<feature type="domain" description="Alpha-D-phosphohexomutase alpha/beta/alpha" evidence="10">
    <location>
        <begin position="163"/>
        <end position="260"/>
    </location>
</feature>
<dbReference type="PROSITE" id="PS00710">
    <property type="entry name" value="PGM_PMM"/>
    <property type="match status" value="1"/>
</dbReference>
<dbReference type="Pfam" id="PF02880">
    <property type="entry name" value="PGM_PMM_III"/>
    <property type="match status" value="1"/>
</dbReference>
<evidence type="ECO:0000256" key="5">
    <source>
        <dbReference type="ARBA" id="ARBA00022842"/>
    </source>
</evidence>
<feature type="domain" description="Alpha-D-phosphohexomutase alpha/beta/alpha" evidence="11">
    <location>
        <begin position="268"/>
        <end position="373"/>
    </location>
</feature>
<dbReference type="GO" id="GO:0004614">
    <property type="term" value="F:phosphoglucomutase activity"/>
    <property type="evidence" value="ECO:0007669"/>
    <property type="project" value="UniProtKB-EC"/>
</dbReference>
<dbReference type="AlphaFoldDB" id="A0A1Q2MGG4"/>
<dbReference type="RefSeq" id="WP_146683545.1">
    <property type="nucleotide sequence ID" value="NZ_CP019646.1"/>
</dbReference>
<dbReference type="EMBL" id="CP019646">
    <property type="protein sequence ID" value="AQQ71362.1"/>
    <property type="molecule type" value="Genomic_DNA"/>
</dbReference>
<comment type="cofactor">
    <cofactor evidence="1">
        <name>Mg(2+)</name>
        <dbReference type="ChEBI" id="CHEBI:18420"/>
    </cofactor>
</comment>
<dbReference type="EC" id="5.4.2.2" evidence="12"/>
<evidence type="ECO:0000313" key="13">
    <source>
        <dbReference type="Proteomes" id="UP000188181"/>
    </source>
</evidence>
<evidence type="ECO:0000259" key="8">
    <source>
        <dbReference type="Pfam" id="PF00408"/>
    </source>
</evidence>
<gene>
    <name evidence="12" type="primary">algC</name>
    <name evidence="12" type="ORF">SMSP2_01735</name>
</gene>
<comment type="similarity">
    <text evidence="2 7">Belongs to the phosphohexose mutase family.</text>
</comment>
<protein>
    <submittedName>
        <fullName evidence="12">Phosphomannomutase/phosphoglucomutase</fullName>
        <ecNumber evidence="12">5.4.2.2</ecNumber>
    </submittedName>
</protein>
<evidence type="ECO:0000256" key="7">
    <source>
        <dbReference type="RuleBase" id="RU004326"/>
    </source>
</evidence>
<keyword evidence="13" id="KW-1185">Reference proteome</keyword>
<organism evidence="12 13">
    <name type="scientific">Limihaloglobus sulfuriphilus</name>
    <dbReference type="NCBI Taxonomy" id="1851148"/>
    <lineage>
        <taxon>Bacteria</taxon>
        <taxon>Pseudomonadati</taxon>
        <taxon>Planctomycetota</taxon>
        <taxon>Phycisphaerae</taxon>
        <taxon>Sedimentisphaerales</taxon>
        <taxon>Sedimentisphaeraceae</taxon>
        <taxon>Limihaloglobus</taxon>
    </lineage>
</organism>
<dbReference type="InterPro" id="IPR005843">
    <property type="entry name" value="A-D-PHexomutase_C"/>
</dbReference>
<evidence type="ECO:0000256" key="1">
    <source>
        <dbReference type="ARBA" id="ARBA00001946"/>
    </source>
</evidence>
<name>A0A1Q2MGG4_9BACT</name>
<dbReference type="Gene3D" id="3.30.310.50">
    <property type="entry name" value="Alpha-D-phosphohexomutase, C-terminal domain"/>
    <property type="match status" value="1"/>
</dbReference>
<keyword evidence="6 12" id="KW-0413">Isomerase</keyword>
<keyword evidence="3" id="KW-0597">Phosphoprotein</keyword>
<dbReference type="InterPro" id="IPR005846">
    <property type="entry name" value="A-D-PHexomutase_a/b/a-III"/>
</dbReference>
<evidence type="ECO:0000259" key="9">
    <source>
        <dbReference type="Pfam" id="PF02878"/>
    </source>
</evidence>
<dbReference type="InterPro" id="IPR005845">
    <property type="entry name" value="A-D-PHexomutase_a/b/a-II"/>
</dbReference>